<dbReference type="EMBL" id="UINC01096718">
    <property type="protein sequence ID" value="SVC53835.1"/>
    <property type="molecule type" value="Genomic_DNA"/>
</dbReference>
<name>A0A382N0B8_9ZZZZ</name>
<accession>A0A382N0B8</accession>
<organism evidence="1">
    <name type="scientific">marine metagenome</name>
    <dbReference type="NCBI Taxonomy" id="408172"/>
    <lineage>
        <taxon>unclassified sequences</taxon>
        <taxon>metagenomes</taxon>
        <taxon>ecological metagenomes</taxon>
    </lineage>
</organism>
<gene>
    <name evidence="1" type="ORF">METZ01_LOCUS306689</name>
</gene>
<dbReference type="AlphaFoldDB" id="A0A382N0B8"/>
<evidence type="ECO:0000313" key="1">
    <source>
        <dbReference type="EMBL" id="SVC53835.1"/>
    </source>
</evidence>
<proteinExistence type="predicted"/>
<sequence length="26" mass="3000">MTGVNMRRHRSRAVLLLFLLLNLTAC</sequence>
<feature type="non-terminal residue" evidence="1">
    <location>
        <position position="26"/>
    </location>
</feature>
<reference evidence="1" key="1">
    <citation type="submission" date="2018-05" db="EMBL/GenBank/DDBJ databases">
        <authorList>
            <person name="Lanie J.A."/>
            <person name="Ng W.-L."/>
            <person name="Kazmierczak K.M."/>
            <person name="Andrzejewski T.M."/>
            <person name="Davidsen T.M."/>
            <person name="Wayne K.J."/>
            <person name="Tettelin H."/>
            <person name="Glass J.I."/>
            <person name="Rusch D."/>
            <person name="Podicherti R."/>
            <person name="Tsui H.-C.T."/>
            <person name="Winkler M.E."/>
        </authorList>
    </citation>
    <scope>NUCLEOTIDE SEQUENCE</scope>
</reference>
<protein>
    <submittedName>
        <fullName evidence="1">Uncharacterized protein</fullName>
    </submittedName>
</protein>